<dbReference type="AlphaFoldDB" id="G6EZU7"/>
<evidence type="ECO:0000313" key="4">
    <source>
        <dbReference type="Proteomes" id="UP000005939"/>
    </source>
</evidence>
<organism evidence="3 4">
    <name type="scientific">Commensalibacter intestini A911</name>
    <dbReference type="NCBI Taxonomy" id="1088868"/>
    <lineage>
        <taxon>Bacteria</taxon>
        <taxon>Pseudomonadati</taxon>
        <taxon>Pseudomonadota</taxon>
        <taxon>Alphaproteobacteria</taxon>
        <taxon>Acetobacterales</taxon>
        <taxon>Acetobacteraceae</taxon>
    </lineage>
</organism>
<dbReference type="OrthoDB" id="7165680at2"/>
<proteinExistence type="predicted"/>
<evidence type="ECO:0000256" key="2">
    <source>
        <dbReference type="SAM" id="SignalP"/>
    </source>
</evidence>
<comment type="caution">
    <text evidence="3">The sequence shown here is derived from an EMBL/GenBank/DDBJ whole genome shotgun (WGS) entry which is preliminary data.</text>
</comment>
<dbReference type="EMBL" id="AGFR01000003">
    <property type="protein sequence ID" value="EHD14170.1"/>
    <property type="molecule type" value="Genomic_DNA"/>
</dbReference>
<evidence type="ECO:0000313" key="3">
    <source>
        <dbReference type="EMBL" id="EHD14170.1"/>
    </source>
</evidence>
<dbReference type="PATRIC" id="fig|1088868.3.peg.101"/>
<name>G6EZU7_9PROT</name>
<feature type="region of interest" description="Disordered" evidence="1">
    <location>
        <begin position="151"/>
        <end position="170"/>
    </location>
</feature>
<accession>G6EZU7</accession>
<dbReference type="STRING" id="1088868.CIN_01020"/>
<feature type="signal peptide" evidence="2">
    <location>
        <begin position="1"/>
        <end position="22"/>
    </location>
</feature>
<feature type="compositionally biased region" description="Polar residues" evidence="1">
    <location>
        <begin position="151"/>
        <end position="162"/>
    </location>
</feature>
<feature type="region of interest" description="Disordered" evidence="1">
    <location>
        <begin position="336"/>
        <end position="375"/>
    </location>
</feature>
<reference evidence="3 4" key="1">
    <citation type="submission" date="2011-10" db="EMBL/GenBank/DDBJ databases">
        <title>Genome Sequence of Commensalibacter intestini A911, isolated from Drosophila gut.</title>
        <authorList>
            <person name="Lee W.-J."/>
            <person name="Kim E.-K."/>
        </authorList>
    </citation>
    <scope>NUCLEOTIDE SEQUENCE [LARGE SCALE GENOMIC DNA]</scope>
    <source>
        <strain evidence="3 4">A911</strain>
    </source>
</reference>
<protein>
    <submittedName>
        <fullName evidence="3">Uncharacterized protein</fullName>
    </submittedName>
</protein>
<dbReference type="eggNOG" id="COG5462">
    <property type="taxonomic scope" value="Bacteria"/>
</dbReference>
<gene>
    <name evidence="3" type="ORF">CIN_01020</name>
</gene>
<keyword evidence="2" id="KW-0732">Signal</keyword>
<feature type="compositionally biased region" description="Polar residues" evidence="1">
    <location>
        <begin position="249"/>
        <end position="259"/>
    </location>
</feature>
<evidence type="ECO:0000256" key="1">
    <source>
        <dbReference type="SAM" id="MobiDB-lite"/>
    </source>
</evidence>
<sequence length="375" mass="40419">MMIRPFTLFCALFAGVSGMVLYAQKHKTTLLDKEITKIVYDTNKIKSQTAMLRTEWTLLNQPDRLKDLSAKFIPGLRALNPTQFVQMASATSALPPVQQDQAKDKTREQLVQNVAQSHGQSPSIIAEATGANNEPPIIVSQNAAAAIRPQQPTASTDNTVTNPAVPPRPANYKKVKTTEIASAAETVETTDVTPQPTKKAPVTITQNNKSNTIKPIRRKKVKTTEIADAAEVVETADVKPQLAKKAPVATTQNNNSDAVQPTRHKKVQTTEVADSAETANIIPQPIKRNHIENVSYNIQSGNPFSHNKTASTSLGNTATEKKAVKPTQQVATTVPKKRPAAVKVARNDIKRNNTSESALGGGADDALPAPVPFGH</sequence>
<feature type="chain" id="PRO_5003488644" evidence="2">
    <location>
        <begin position="23"/>
        <end position="375"/>
    </location>
</feature>
<dbReference type="RefSeq" id="WP_008853093.1">
    <property type="nucleotide sequence ID" value="NZ_AGFR01000003.1"/>
</dbReference>
<feature type="region of interest" description="Disordered" evidence="1">
    <location>
        <begin position="244"/>
        <end position="274"/>
    </location>
</feature>
<dbReference type="Proteomes" id="UP000005939">
    <property type="component" value="Unassembled WGS sequence"/>
</dbReference>